<dbReference type="EMBL" id="JBAHYK010001019">
    <property type="protein sequence ID" value="KAL0569958.1"/>
    <property type="molecule type" value="Genomic_DNA"/>
</dbReference>
<keyword evidence="2" id="KW-1185">Reference proteome</keyword>
<dbReference type="InterPro" id="IPR027417">
    <property type="entry name" value="P-loop_NTPase"/>
</dbReference>
<dbReference type="Pfam" id="PF13469">
    <property type="entry name" value="Sulfotransfer_3"/>
    <property type="match status" value="1"/>
</dbReference>
<accession>A0ABR3F424</accession>
<gene>
    <name evidence="1" type="ORF">V5O48_012007</name>
</gene>
<proteinExistence type="predicted"/>
<dbReference type="PANTHER" id="PTHR48312:SF1">
    <property type="entry name" value="SULFOTRANSFERASE"/>
    <property type="match status" value="1"/>
</dbReference>
<reference evidence="1 2" key="1">
    <citation type="submission" date="2024-02" db="EMBL/GenBank/DDBJ databases">
        <title>A draft genome for the cacao thread blight pathogen Marasmius crinis-equi.</title>
        <authorList>
            <person name="Cohen S.P."/>
            <person name="Baruah I.K."/>
            <person name="Amoako-Attah I."/>
            <person name="Bukari Y."/>
            <person name="Meinhardt L.W."/>
            <person name="Bailey B.A."/>
        </authorList>
    </citation>
    <scope>NUCLEOTIDE SEQUENCE [LARGE SCALE GENOMIC DNA]</scope>
    <source>
        <strain evidence="1 2">GH-76</strain>
    </source>
</reference>
<evidence type="ECO:0000313" key="1">
    <source>
        <dbReference type="EMBL" id="KAL0569958.1"/>
    </source>
</evidence>
<sequence length="356" mass="39968">MTSEHRRVYLLAQQRSCSHLAYQLLSSHPAFKATSPRSFAKAYQVGTDSQAPTTDHLTALRMREHGLEAEAAARISYQGTLDDMQMEIADAESKDKRFLTMDHPFYLMSSAFVNAHLGSAADGLEDKPAPLITDRQLDIPVGLRSVPSNLPPRSESNPTLLPDRFFFSFTPILTIRHPAHAIPSNLRAARSVSSEFPEFATAIGTSFRFPRLVFDSFKFRGGGPSPIVMDGGRLVQDPQGQMKKLCKVLGLDESGIRYMWDETIETLGSRESKTAKAFLGTFHGSKGVIADKVSEMEHSLRILKLTYRIQKYNQPVDIQEETKKWAEEWGEDVARTLQEKVAAAMEDYEYLLEYCL</sequence>
<protein>
    <submittedName>
        <fullName evidence="1">Uncharacterized protein</fullName>
    </submittedName>
</protein>
<dbReference type="PANTHER" id="PTHR48312">
    <property type="match status" value="1"/>
</dbReference>
<comment type="caution">
    <text evidence="1">The sequence shown here is derived from an EMBL/GenBank/DDBJ whole genome shotgun (WGS) entry which is preliminary data.</text>
</comment>
<dbReference type="Gene3D" id="3.40.50.300">
    <property type="entry name" value="P-loop containing nucleotide triphosphate hydrolases"/>
    <property type="match status" value="1"/>
</dbReference>
<dbReference type="Proteomes" id="UP001465976">
    <property type="component" value="Unassembled WGS sequence"/>
</dbReference>
<evidence type="ECO:0000313" key="2">
    <source>
        <dbReference type="Proteomes" id="UP001465976"/>
    </source>
</evidence>
<organism evidence="1 2">
    <name type="scientific">Marasmius crinis-equi</name>
    <dbReference type="NCBI Taxonomy" id="585013"/>
    <lineage>
        <taxon>Eukaryota</taxon>
        <taxon>Fungi</taxon>
        <taxon>Dikarya</taxon>
        <taxon>Basidiomycota</taxon>
        <taxon>Agaricomycotina</taxon>
        <taxon>Agaricomycetes</taxon>
        <taxon>Agaricomycetidae</taxon>
        <taxon>Agaricales</taxon>
        <taxon>Marasmiineae</taxon>
        <taxon>Marasmiaceae</taxon>
        <taxon>Marasmius</taxon>
    </lineage>
</organism>
<name>A0ABR3F424_9AGAR</name>
<dbReference type="SUPFAM" id="SSF52540">
    <property type="entry name" value="P-loop containing nucleoside triphosphate hydrolases"/>
    <property type="match status" value="1"/>
</dbReference>